<dbReference type="Proteomes" id="UP000306102">
    <property type="component" value="Unassembled WGS sequence"/>
</dbReference>
<accession>A0A4S4D314</accession>
<dbReference type="InterPro" id="IPR013094">
    <property type="entry name" value="AB_hydrolase_3"/>
</dbReference>
<dbReference type="InterPro" id="IPR050466">
    <property type="entry name" value="Carboxylest/Gibb_receptor"/>
</dbReference>
<dbReference type="SUPFAM" id="SSF53474">
    <property type="entry name" value="alpha/beta-Hydrolases"/>
    <property type="match status" value="1"/>
</dbReference>
<dbReference type="Gene3D" id="3.40.50.1820">
    <property type="entry name" value="alpha/beta hydrolase"/>
    <property type="match status" value="1"/>
</dbReference>
<dbReference type="GO" id="GO:0016787">
    <property type="term" value="F:hydrolase activity"/>
    <property type="evidence" value="ECO:0007669"/>
    <property type="project" value="InterPro"/>
</dbReference>
<feature type="domain" description="Alpha/beta hydrolase fold-3" evidence="2">
    <location>
        <begin position="77"/>
        <end position="252"/>
    </location>
</feature>
<dbReference type="AlphaFoldDB" id="A0A4S4D314"/>
<evidence type="ECO:0000313" key="3">
    <source>
        <dbReference type="EMBL" id="THF96568.1"/>
    </source>
</evidence>
<dbReference type="PANTHER" id="PTHR23024:SF467">
    <property type="entry name" value="CARBOXYLESTERASE 12-RELATED"/>
    <property type="match status" value="1"/>
</dbReference>
<dbReference type="InterPro" id="IPR029058">
    <property type="entry name" value="AB_hydrolase_fold"/>
</dbReference>
<reference evidence="3 4" key="1">
    <citation type="journal article" date="2018" name="Proc. Natl. Acad. Sci. U.S.A.">
        <title>Draft genome sequence of Camellia sinensis var. sinensis provides insights into the evolution of the tea genome and tea quality.</title>
        <authorList>
            <person name="Wei C."/>
            <person name="Yang H."/>
            <person name="Wang S."/>
            <person name="Zhao J."/>
            <person name="Liu C."/>
            <person name="Gao L."/>
            <person name="Xia E."/>
            <person name="Lu Y."/>
            <person name="Tai Y."/>
            <person name="She G."/>
            <person name="Sun J."/>
            <person name="Cao H."/>
            <person name="Tong W."/>
            <person name="Gao Q."/>
            <person name="Li Y."/>
            <person name="Deng W."/>
            <person name="Jiang X."/>
            <person name="Wang W."/>
            <person name="Chen Q."/>
            <person name="Zhang S."/>
            <person name="Li H."/>
            <person name="Wu J."/>
            <person name="Wang P."/>
            <person name="Li P."/>
            <person name="Shi C."/>
            <person name="Zheng F."/>
            <person name="Jian J."/>
            <person name="Huang B."/>
            <person name="Shan D."/>
            <person name="Shi M."/>
            <person name="Fang C."/>
            <person name="Yue Y."/>
            <person name="Li F."/>
            <person name="Li D."/>
            <person name="Wei S."/>
            <person name="Han B."/>
            <person name="Jiang C."/>
            <person name="Yin Y."/>
            <person name="Xia T."/>
            <person name="Zhang Z."/>
            <person name="Bennetzen J.L."/>
            <person name="Zhao S."/>
            <person name="Wan X."/>
        </authorList>
    </citation>
    <scope>NUCLEOTIDE SEQUENCE [LARGE SCALE GENOMIC DNA]</scope>
    <source>
        <strain evidence="4">cv. Shuchazao</strain>
        <tissue evidence="3">Leaf</tissue>
    </source>
</reference>
<keyword evidence="4" id="KW-1185">Reference proteome</keyword>
<protein>
    <recommendedName>
        <fullName evidence="2">Alpha/beta hydrolase fold-3 domain-containing protein</fullName>
    </recommendedName>
</protein>
<comment type="similarity">
    <text evidence="1">Belongs to the 'GDXG' lipolytic enzyme family.</text>
</comment>
<organism evidence="3 4">
    <name type="scientific">Camellia sinensis var. sinensis</name>
    <name type="common">China tea</name>
    <dbReference type="NCBI Taxonomy" id="542762"/>
    <lineage>
        <taxon>Eukaryota</taxon>
        <taxon>Viridiplantae</taxon>
        <taxon>Streptophyta</taxon>
        <taxon>Embryophyta</taxon>
        <taxon>Tracheophyta</taxon>
        <taxon>Spermatophyta</taxon>
        <taxon>Magnoliopsida</taxon>
        <taxon>eudicotyledons</taxon>
        <taxon>Gunneridae</taxon>
        <taxon>Pentapetalae</taxon>
        <taxon>asterids</taxon>
        <taxon>Ericales</taxon>
        <taxon>Theaceae</taxon>
        <taxon>Camellia</taxon>
    </lineage>
</organism>
<evidence type="ECO:0000259" key="2">
    <source>
        <dbReference type="Pfam" id="PF07859"/>
    </source>
</evidence>
<dbReference type="Pfam" id="PF07859">
    <property type="entry name" value="Abhydrolase_3"/>
    <property type="match status" value="1"/>
</dbReference>
<dbReference type="EMBL" id="SDRB02012835">
    <property type="protein sequence ID" value="THF96568.1"/>
    <property type="molecule type" value="Genomic_DNA"/>
</dbReference>
<evidence type="ECO:0000256" key="1">
    <source>
        <dbReference type="ARBA" id="ARBA00010515"/>
    </source>
</evidence>
<comment type="caution">
    <text evidence="3">The sequence shown here is derived from an EMBL/GenBank/DDBJ whole genome shotgun (WGS) entry which is preliminary data.</text>
</comment>
<sequence>MASNAAEEVVSDFTLLGFRVYRDGRVERLMGTDIVPPSTNPETGVQSKDVVIDPETGLSARLYIPKTPNPDHKLPLLVYFHGGFCIESAFSPTYQTYLNSLAAKANAVVISVDFRRAPEHPLPIPYDDSWAAVKWVASHSTTSGDSSGGNIAHNMGIRVGLEGLDGMRLVGIVLVHPYFGGKDPIGAECNNIFGKELSHKLWLFVYPSSSGHDDPLFNPVLDPKFSSLDCKKVLVCVAEQDMLKDRGWYYKKE</sequence>
<proteinExistence type="inferred from homology"/>
<name>A0A4S4D314_CAMSN</name>
<dbReference type="STRING" id="542762.A0A4S4D314"/>
<gene>
    <name evidence="3" type="ORF">TEA_006920</name>
</gene>
<evidence type="ECO:0000313" key="4">
    <source>
        <dbReference type="Proteomes" id="UP000306102"/>
    </source>
</evidence>
<dbReference type="PANTHER" id="PTHR23024">
    <property type="entry name" value="ARYLACETAMIDE DEACETYLASE"/>
    <property type="match status" value="1"/>
</dbReference>